<organism evidence="1">
    <name type="scientific">Trichophyton rubrum CBS 288.86</name>
    <dbReference type="NCBI Taxonomy" id="1215330"/>
    <lineage>
        <taxon>Eukaryota</taxon>
        <taxon>Fungi</taxon>
        <taxon>Dikarya</taxon>
        <taxon>Ascomycota</taxon>
        <taxon>Pezizomycotina</taxon>
        <taxon>Eurotiomycetes</taxon>
        <taxon>Eurotiomycetidae</taxon>
        <taxon>Onygenales</taxon>
        <taxon>Arthrodermataceae</taxon>
        <taxon>Trichophyton</taxon>
    </lineage>
</organism>
<name>A0A022W9U6_TRIRU</name>
<protein>
    <submittedName>
        <fullName evidence="1">Uncharacterized protein</fullName>
    </submittedName>
</protein>
<reference evidence="1" key="1">
    <citation type="submission" date="2014-02" db="EMBL/GenBank/DDBJ databases">
        <title>The Genome Sequence of Trichophyton rubrum (morphotype fischeri) CBS 288.86.</title>
        <authorList>
            <consortium name="The Broad Institute Genomics Platform"/>
            <person name="Cuomo C.A."/>
            <person name="White T.C."/>
            <person name="Graser Y."/>
            <person name="Martinez-Rossi N."/>
            <person name="Heitman J."/>
            <person name="Young S.K."/>
            <person name="Zeng Q."/>
            <person name="Gargeya S."/>
            <person name="Abouelleil A."/>
            <person name="Alvarado L."/>
            <person name="Chapman S.B."/>
            <person name="Gainer-Dewar J."/>
            <person name="Goldberg J."/>
            <person name="Griggs A."/>
            <person name="Gujja S."/>
            <person name="Hansen M."/>
            <person name="Howarth C."/>
            <person name="Imamovic A."/>
            <person name="Larimer J."/>
            <person name="Martinez D."/>
            <person name="Murphy C."/>
            <person name="Pearson M.D."/>
            <person name="Persinoti G."/>
            <person name="Poon T."/>
            <person name="Priest M."/>
            <person name="Roberts A.D."/>
            <person name="Saif S."/>
            <person name="Shea T.D."/>
            <person name="Sykes S.N."/>
            <person name="Wortman J."/>
            <person name="Nusbaum C."/>
            <person name="Birren B."/>
        </authorList>
    </citation>
    <scope>NUCLEOTIDE SEQUENCE [LARGE SCALE GENOMIC DNA]</scope>
    <source>
        <strain evidence="1">CBS 288.86</strain>
    </source>
</reference>
<dbReference type="AlphaFoldDB" id="A0A022W9U6"/>
<proteinExistence type="predicted"/>
<accession>A0A022W9U6</accession>
<evidence type="ECO:0000313" key="1">
    <source>
        <dbReference type="EMBL" id="EZF55185.1"/>
    </source>
</evidence>
<dbReference type="HOGENOM" id="CLU_1670645_0_0_1"/>
<sequence length="158" mass="17228">MSPLLCALPSLTYITPHPGTGPGSEWACRTNSIPAVRLSGALWLKFECGLWPKSGNRADRYRGRWPNQITAIRPPERAVEFATIEKLKRSGDGYLVHGFSLQSPALTLATPRRSVVNRLALAASTESRESEVTRVSLVSGVVDEGTTMLLPPYGKLPK</sequence>
<dbReference type="EMBL" id="KK207756">
    <property type="protein sequence ID" value="EZF55185.1"/>
    <property type="molecule type" value="Genomic_DNA"/>
</dbReference>
<dbReference type="Proteomes" id="UP000023758">
    <property type="component" value="Unassembled WGS sequence"/>
</dbReference>
<gene>
    <name evidence="1" type="ORF">H103_02192</name>
</gene>